<feature type="domain" description="Major facilitator superfamily (MFS) profile" evidence="7">
    <location>
        <begin position="90"/>
        <end position="522"/>
    </location>
</feature>
<evidence type="ECO:0000259" key="7">
    <source>
        <dbReference type="PROSITE" id="PS50850"/>
    </source>
</evidence>
<feature type="transmembrane region" description="Helical" evidence="6">
    <location>
        <begin position="90"/>
        <end position="107"/>
    </location>
</feature>
<dbReference type="GO" id="GO:0005886">
    <property type="term" value="C:plasma membrane"/>
    <property type="evidence" value="ECO:0007669"/>
    <property type="project" value="TreeGrafter"/>
</dbReference>
<keyword evidence="2 6" id="KW-0812">Transmembrane</keyword>
<gene>
    <name evidence="8" type="ORF">K435DRAFT_835906</name>
</gene>
<sequence>MSRPTTGTLTVQNTPRSSITIIDRTRHALEQEILSEEKRIKKYANDDVHEPETYVQQVSEPQSEEKEKFVTWDGPDDPTNPQNWSNTKKWLITILCASITVNVTFASSAPTSATLRIIERFGISHEVSYLITSVFLLGYVIGPLIAGPGSELLGRRPVMMVALIIYTLFILGQALAPNIQTLLVTRFFSGFFAVAPLTVGGGLLADIWPAKGRGPATSIFSASVFLGPVLGPLIGGFVAESSLSWAWIFWIMFIFAGASTILMILLMPETYGPVILQKKAQRLRKADPVANKNLIAEHEKQDWSFRNTLHRTIYRPFIMLSKEPILVLVTIYLSVVYGVLYALFEAFPVIFIETRGFTLSQNGLIFIGVGIGTTIGAIINFRFSQRVSDISDKWRGFPPAEMRLYGAMLGGPILVIGSFWLGWTGNYPSIHWAVPAVATVVLGTSISLIFMSCLSYLVDTYLMYSASAFAANTVIRSLVGAAFPLFTVQMYTKLGINWASTLVGLIGLLLAPIPFLFYKYGARIREHSKFAPCLDLKIAKELQEEERNKEAQV</sequence>
<evidence type="ECO:0000313" key="9">
    <source>
        <dbReference type="Proteomes" id="UP000297245"/>
    </source>
</evidence>
<dbReference type="PANTHER" id="PTHR23502:SF74">
    <property type="entry name" value="MAJOR FACILITATOR SUPERFAMILY (MFS) PROFILE DOMAIN-CONTAINING PROTEIN"/>
    <property type="match status" value="1"/>
</dbReference>
<feature type="transmembrane region" description="Helical" evidence="6">
    <location>
        <begin position="158"/>
        <end position="176"/>
    </location>
</feature>
<organism evidence="8 9">
    <name type="scientific">Dendrothele bispora (strain CBS 962.96)</name>
    <dbReference type="NCBI Taxonomy" id="1314807"/>
    <lineage>
        <taxon>Eukaryota</taxon>
        <taxon>Fungi</taxon>
        <taxon>Dikarya</taxon>
        <taxon>Basidiomycota</taxon>
        <taxon>Agaricomycotina</taxon>
        <taxon>Agaricomycetes</taxon>
        <taxon>Agaricomycetidae</taxon>
        <taxon>Agaricales</taxon>
        <taxon>Agaricales incertae sedis</taxon>
        <taxon>Dendrothele</taxon>
    </lineage>
</organism>
<evidence type="ECO:0000256" key="4">
    <source>
        <dbReference type="ARBA" id="ARBA00023136"/>
    </source>
</evidence>
<feature type="transmembrane region" description="Helical" evidence="6">
    <location>
        <begin position="498"/>
        <end position="518"/>
    </location>
</feature>
<dbReference type="InterPro" id="IPR011701">
    <property type="entry name" value="MFS"/>
</dbReference>
<dbReference type="SUPFAM" id="SSF103473">
    <property type="entry name" value="MFS general substrate transporter"/>
    <property type="match status" value="1"/>
</dbReference>
<dbReference type="Gene3D" id="1.20.1250.20">
    <property type="entry name" value="MFS general substrate transporter like domains"/>
    <property type="match status" value="1"/>
</dbReference>
<name>A0A4S8MLE0_DENBC</name>
<evidence type="ECO:0000256" key="3">
    <source>
        <dbReference type="ARBA" id="ARBA00022989"/>
    </source>
</evidence>
<dbReference type="OrthoDB" id="9986881at2759"/>
<feature type="region of interest" description="Disordered" evidence="5">
    <location>
        <begin position="53"/>
        <end position="78"/>
    </location>
</feature>
<feature type="transmembrane region" description="Helical" evidence="6">
    <location>
        <begin position="127"/>
        <end position="146"/>
    </location>
</feature>
<feature type="transmembrane region" description="Helical" evidence="6">
    <location>
        <begin position="325"/>
        <end position="344"/>
    </location>
</feature>
<dbReference type="AlphaFoldDB" id="A0A4S8MLE0"/>
<dbReference type="PROSITE" id="PS50850">
    <property type="entry name" value="MFS"/>
    <property type="match status" value="1"/>
</dbReference>
<feature type="transmembrane region" description="Helical" evidence="6">
    <location>
        <begin position="462"/>
        <end position="486"/>
    </location>
</feature>
<feature type="transmembrane region" description="Helical" evidence="6">
    <location>
        <begin position="404"/>
        <end position="423"/>
    </location>
</feature>
<reference evidence="8 9" key="1">
    <citation type="journal article" date="2019" name="Nat. Ecol. Evol.">
        <title>Megaphylogeny resolves global patterns of mushroom evolution.</title>
        <authorList>
            <person name="Varga T."/>
            <person name="Krizsan K."/>
            <person name="Foldi C."/>
            <person name="Dima B."/>
            <person name="Sanchez-Garcia M."/>
            <person name="Sanchez-Ramirez S."/>
            <person name="Szollosi G.J."/>
            <person name="Szarkandi J.G."/>
            <person name="Papp V."/>
            <person name="Albert L."/>
            <person name="Andreopoulos W."/>
            <person name="Angelini C."/>
            <person name="Antonin V."/>
            <person name="Barry K.W."/>
            <person name="Bougher N.L."/>
            <person name="Buchanan P."/>
            <person name="Buyck B."/>
            <person name="Bense V."/>
            <person name="Catcheside P."/>
            <person name="Chovatia M."/>
            <person name="Cooper J."/>
            <person name="Damon W."/>
            <person name="Desjardin D."/>
            <person name="Finy P."/>
            <person name="Geml J."/>
            <person name="Haridas S."/>
            <person name="Hughes K."/>
            <person name="Justo A."/>
            <person name="Karasinski D."/>
            <person name="Kautmanova I."/>
            <person name="Kiss B."/>
            <person name="Kocsube S."/>
            <person name="Kotiranta H."/>
            <person name="LaButti K.M."/>
            <person name="Lechner B.E."/>
            <person name="Liimatainen K."/>
            <person name="Lipzen A."/>
            <person name="Lukacs Z."/>
            <person name="Mihaltcheva S."/>
            <person name="Morgado L.N."/>
            <person name="Niskanen T."/>
            <person name="Noordeloos M.E."/>
            <person name="Ohm R.A."/>
            <person name="Ortiz-Santana B."/>
            <person name="Ovrebo C."/>
            <person name="Racz N."/>
            <person name="Riley R."/>
            <person name="Savchenko A."/>
            <person name="Shiryaev A."/>
            <person name="Soop K."/>
            <person name="Spirin V."/>
            <person name="Szebenyi C."/>
            <person name="Tomsovsky M."/>
            <person name="Tulloss R.E."/>
            <person name="Uehling J."/>
            <person name="Grigoriev I.V."/>
            <person name="Vagvolgyi C."/>
            <person name="Papp T."/>
            <person name="Martin F.M."/>
            <person name="Miettinen O."/>
            <person name="Hibbett D.S."/>
            <person name="Nagy L.G."/>
        </authorList>
    </citation>
    <scope>NUCLEOTIDE SEQUENCE [LARGE SCALE GENOMIC DNA]</scope>
    <source>
        <strain evidence="8 9">CBS 962.96</strain>
    </source>
</reference>
<evidence type="ECO:0000256" key="1">
    <source>
        <dbReference type="ARBA" id="ARBA00004141"/>
    </source>
</evidence>
<evidence type="ECO:0000256" key="5">
    <source>
        <dbReference type="SAM" id="MobiDB-lite"/>
    </source>
</evidence>
<dbReference type="InterPro" id="IPR020846">
    <property type="entry name" value="MFS_dom"/>
</dbReference>
<keyword evidence="3 6" id="KW-1133">Transmembrane helix</keyword>
<dbReference type="EMBL" id="ML179068">
    <property type="protein sequence ID" value="THV03329.1"/>
    <property type="molecule type" value="Genomic_DNA"/>
</dbReference>
<keyword evidence="9" id="KW-1185">Reference proteome</keyword>
<evidence type="ECO:0000256" key="2">
    <source>
        <dbReference type="ARBA" id="ARBA00022692"/>
    </source>
</evidence>
<evidence type="ECO:0000313" key="8">
    <source>
        <dbReference type="EMBL" id="THV03329.1"/>
    </source>
</evidence>
<comment type="subcellular location">
    <subcellularLocation>
        <location evidence="1">Membrane</location>
        <topology evidence="1">Multi-pass membrane protein</topology>
    </subcellularLocation>
</comment>
<feature type="transmembrane region" description="Helical" evidence="6">
    <location>
        <begin position="429"/>
        <end position="450"/>
    </location>
</feature>
<dbReference type="FunFam" id="1.20.1250.20:FF:000011">
    <property type="entry name" value="MFS multidrug transporter, putative"/>
    <property type="match status" value="1"/>
</dbReference>
<dbReference type="Pfam" id="PF07690">
    <property type="entry name" value="MFS_1"/>
    <property type="match status" value="1"/>
</dbReference>
<dbReference type="GO" id="GO:0042908">
    <property type="term" value="P:xenobiotic transport"/>
    <property type="evidence" value="ECO:0007669"/>
    <property type="project" value="UniProtKB-ARBA"/>
</dbReference>
<dbReference type="PANTHER" id="PTHR23502">
    <property type="entry name" value="MAJOR FACILITATOR SUPERFAMILY"/>
    <property type="match status" value="1"/>
</dbReference>
<keyword evidence="4 6" id="KW-0472">Membrane</keyword>
<dbReference type="CDD" id="cd17323">
    <property type="entry name" value="MFS_Tpo1_MDR_like"/>
    <property type="match status" value="1"/>
</dbReference>
<dbReference type="InterPro" id="IPR036259">
    <property type="entry name" value="MFS_trans_sf"/>
</dbReference>
<protein>
    <submittedName>
        <fullName evidence="8">MFS polyamine transporter</fullName>
    </submittedName>
</protein>
<feature type="transmembrane region" description="Helical" evidence="6">
    <location>
        <begin position="364"/>
        <end position="383"/>
    </location>
</feature>
<feature type="transmembrane region" description="Helical" evidence="6">
    <location>
        <begin position="245"/>
        <end position="267"/>
    </location>
</feature>
<proteinExistence type="predicted"/>
<dbReference type="GO" id="GO:0022857">
    <property type="term" value="F:transmembrane transporter activity"/>
    <property type="evidence" value="ECO:0007669"/>
    <property type="project" value="InterPro"/>
</dbReference>
<dbReference type="GO" id="GO:0140115">
    <property type="term" value="P:export across plasma membrane"/>
    <property type="evidence" value="ECO:0007669"/>
    <property type="project" value="UniProtKB-ARBA"/>
</dbReference>
<feature type="transmembrane region" description="Helical" evidence="6">
    <location>
        <begin position="219"/>
        <end position="239"/>
    </location>
</feature>
<evidence type="ECO:0000256" key="6">
    <source>
        <dbReference type="SAM" id="Phobius"/>
    </source>
</evidence>
<dbReference type="Proteomes" id="UP000297245">
    <property type="component" value="Unassembled WGS sequence"/>
</dbReference>
<dbReference type="InterPro" id="IPR005829">
    <property type="entry name" value="Sugar_transporter_CS"/>
</dbReference>
<feature type="transmembrane region" description="Helical" evidence="6">
    <location>
        <begin position="188"/>
        <end position="207"/>
    </location>
</feature>
<dbReference type="PROSITE" id="PS00216">
    <property type="entry name" value="SUGAR_TRANSPORT_1"/>
    <property type="match status" value="1"/>
</dbReference>
<accession>A0A4S8MLE0</accession>